<protein>
    <submittedName>
        <fullName evidence="2">Uncharacterized protein</fullName>
    </submittedName>
</protein>
<dbReference type="InParanoid" id="A0A2H3DN92"/>
<name>A0A2H3DN92_ARMGA</name>
<keyword evidence="3" id="KW-1185">Reference proteome</keyword>
<dbReference type="Proteomes" id="UP000217790">
    <property type="component" value="Unassembled WGS sequence"/>
</dbReference>
<evidence type="ECO:0000313" key="2">
    <source>
        <dbReference type="EMBL" id="PBK92318.1"/>
    </source>
</evidence>
<evidence type="ECO:0000313" key="3">
    <source>
        <dbReference type="Proteomes" id="UP000217790"/>
    </source>
</evidence>
<evidence type="ECO:0000256" key="1">
    <source>
        <dbReference type="SAM" id="MobiDB-lite"/>
    </source>
</evidence>
<sequence>MDRFYNKEDAKDTIESLILEWSVKDKMHLSRVMSEPHVIGTAGIKQNKDMGMWRIMQQNTKEDMLEEMVFMMTGAIFAMDLPPITKETRMLKKKMRFLSSKSFDDAVSTIKVMQVMGEQEFKEGELKKWKPVAVRGFETVDLSNQYFRPRNSSNEDKGIPIAPDVDPSGILGRIVMRKWIHTEDNIVCYYREIVDEGGKKRYVEAKLQIFRVGDIVKAQCFMVFIKTNEDTARMKVILRALALINCDHSLKGNADRKNATNMPGPTVMRMKRKIGFKEEEDKDNYARAKKVNRMGDDGDDSMTTDV</sequence>
<proteinExistence type="predicted"/>
<reference evidence="3" key="1">
    <citation type="journal article" date="2017" name="Nat. Ecol. Evol.">
        <title>Genome expansion and lineage-specific genetic innovations in the forest pathogenic fungi Armillaria.</title>
        <authorList>
            <person name="Sipos G."/>
            <person name="Prasanna A.N."/>
            <person name="Walter M.C."/>
            <person name="O'Connor E."/>
            <person name="Balint B."/>
            <person name="Krizsan K."/>
            <person name="Kiss B."/>
            <person name="Hess J."/>
            <person name="Varga T."/>
            <person name="Slot J."/>
            <person name="Riley R."/>
            <person name="Boka B."/>
            <person name="Rigling D."/>
            <person name="Barry K."/>
            <person name="Lee J."/>
            <person name="Mihaltcheva S."/>
            <person name="LaButti K."/>
            <person name="Lipzen A."/>
            <person name="Waldron R."/>
            <person name="Moloney N.M."/>
            <person name="Sperisen C."/>
            <person name="Kredics L."/>
            <person name="Vagvoelgyi C."/>
            <person name="Patrignani A."/>
            <person name="Fitzpatrick D."/>
            <person name="Nagy I."/>
            <person name="Doyle S."/>
            <person name="Anderson J.B."/>
            <person name="Grigoriev I.V."/>
            <person name="Gueldener U."/>
            <person name="Muensterkoetter M."/>
            <person name="Nagy L.G."/>
        </authorList>
    </citation>
    <scope>NUCLEOTIDE SEQUENCE [LARGE SCALE GENOMIC DNA]</scope>
    <source>
        <strain evidence="3">Ar21-2</strain>
    </source>
</reference>
<feature type="region of interest" description="Disordered" evidence="1">
    <location>
        <begin position="286"/>
        <end position="306"/>
    </location>
</feature>
<gene>
    <name evidence="2" type="ORF">ARMGADRAFT_1031192</name>
</gene>
<organism evidence="2 3">
    <name type="scientific">Armillaria gallica</name>
    <name type="common">Bulbous honey fungus</name>
    <name type="synonym">Armillaria bulbosa</name>
    <dbReference type="NCBI Taxonomy" id="47427"/>
    <lineage>
        <taxon>Eukaryota</taxon>
        <taxon>Fungi</taxon>
        <taxon>Dikarya</taxon>
        <taxon>Basidiomycota</taxon>
        <taxon>Agaricomycotina</taxon>
        <taxon>Agaricomycetes</taxon>
        <taxon>Agaricomycetidae</taxon>
        <taxon>Agaricales</taxon>
        <taxon>Marasmiineae</taxon>
        <taxon>Physalacriaceae</taxon>
        <taxon>Armillaria</taxon>
    </lineage>
</organism>
<dbReference type="EMBL" id="KZ293659">
    <property type="protein sequence ID" value="PBK92318.1"/>
    <property type="molecule type" value="Genomic_DNA"/>
</dbReference>
<accession>A0A2H3DN92</accession>
<feature type="compositionally biased region" description="Acidic residues" evidence="1">
    <location>
        <begin position="297"/>
        <end position="306"/>
    </location>
</feature>
<dbReference type="OrthoDB" id="3269456at2759"/>
<dbReference type="OMA" id="MENTVRY"/>
<dbReference type="AlphaFoldDB" id="A0A2H3DN92"/>